<keyword evidence="1" id="KW-1133">Transmembrane helix</keyword>
<dbReference type="Proteomes" id="UP000180253">
    <property type="component" value="Unassembled WGS sequence"/>
</dbReference>
<accession>A0A1S1NGV1</accession>
<dbReference type="EMBL" id="MNAN01000009">
    <property type="protein sequence ID" value="OHU97756.1"/>
    <property type="molecule type" value="Genomic_DNA"/>
</dbReference>
<keyword evidence="3" id="KW-1185">Reference proteome</keyword>
<keyword evidence="1" id="KW-0812">Transmembrane</keyword>
<proteinExistence type="predicted"/>
<dbReference type="RefSeq" id="WP_070989891.1">
    <property type="nucleotide sequence ID" value="NZ_CBCSHD010000002.1"/>
</dbReference>
<evidence type="ECO:0000313" key="3">
    <source>
        <dbReference type="Proteomes" id="UP000180253"/>
    </source>
</evidence>
<reference evidence="2 3" key="1">
    <citation type="submission" date="2016-10" db="EMBL/GenBank/DDBJ databases">
        <title>Pseudoalteromonas amylolytica sp. nov., isolated from the surface seawater.</title>
        <authorList>
            <person name="Wu Y.-H."/>
            <person name="Cheng H."/>
            <person name="Jin X.-B."/>
            <person name="Wang C.-S."/>
            <person name="Xu X.-W."/>
        </authorList>
    </citation>
    <scope>NUCLEOTIDE SEQUENCE [LARGE SCALE GENOMIC DNA]</scope>
    <source>
        <strain evidence="2 3">JCM 12483</strain>
    </source>
</reference>
<dbReference type="AlphaFoldDB" id="A0A1S1NGV1"/>
<feature type="transmembrane region" description="Helical" evidence="1">
    <location>
        <begin position="12"/>
        <end position="30"/>
    </location>
</feature>
<evidence type="ECO:0000313" key="2">
    <source>
        <dbReference type="EMBL" id="OHU97756.1"/>
    </source>
</evidence>
<comment type="caution">
    <text evidence="2">The sequence shown here is derived from an EMBL/GenBank/DDBJ whole genome shotgun (WGS) entry which is preliminary data.</text>
</comment>
<feature type="transmembrane region" description="Helical" evidence="1">
    <location>
        <begin position="42"/>
        <end position="62"/>
    </location>
</feature>
<name>A0A1S1NGV1_9GAMM</name>
<gene>
    <name evidence="2" type="ORF">BIW53_01330</name>
</gene>
<evidence type="ECO:0000256" key="1">
    <source>
        <dbReference type="SAM" id="Phobius"/>
    </source>
</evidence>
<dbReference type="OrthoDB" id="6291619at2"/>
<organism evidence="2 3">
    <name type="scientific">Pseudoalteromonas byunsanensis</name>
    <dbReference type="NCBI Taxonomy" id="327939"/>
    <lineage>
        <taxon>Bacteria</taxon>
        <taxon>Pseudomonadati</taxon>
        <taxon>Pseudomonadota</taxon>
        <taxon>Gammaproteobacteria</taxon>
        <taxon>Alteromonadales</taxon>
        <taxon>Pseudoalteromonadaceae</taxon>
        <taxon>Pseudoalteromonas</taxon>
    </lineage>
</organism>
<dbReference type="STRING" id="327939.BIW53_01330"/>
<protein>
    <submittedName>
        <fullName evidence="2">Uncharacterized protein</fullName>
    </submittedName>
</protein>
<keyword evidence="1" id="KW-0472">Membrane</keyword>
<sequence>MKKLHLKKKKINYEIVLSFFFSSQGVYWYFNESLVDYGKEKILYFLTPFFMVYFIYSLYSYFKGANDIFLTSDAVCFDDKRIPLDELKYLGFYFIYSYKHRNWIRKVRFDIKYKDGTLVNFSGCYNSNLEYEKMLEQWGEYGNIIFNESE</sequence>